<comment type="caution">
    <text evidence="1">The sequence shown here is derived from an EMBL/GenBank/DDBJ whole genome shotgun (WGS) entry which is preliminary data.</text>
</comment>
<dbReference type="Proteomes" id="UP000233332">
    <property type="component" value="Unassembled WGS sequence"/>
</dbReference>
<accession>A0A2N3L0K1</accession>
<dbReference type="NCBIfam" id="NF033394">
    <property type="entry name" value="capsid_maj_Podo"/>
    <property type="match status" value="1"/>
</dbReference>
<evidence type="ECO:0000313" key="1">
    <source>
        <dbReference type="EMBL" id="PKR56349.1"/>
    </source>
</evidence>
<proteinExistence type="predicted"/>
<name>A0A2N3L0K1_9PROT</name>
<evidence type="ECO:0000313" key="2">
    <source>
        <dbReference type="Proteomes" id="UP000233332"/>
    </source>
</evidence>
<gene>
    <name evidence="1" type="ORF">COO92_21325</name>
</gene>
<dbReference type="AlphaFoldDB" id="A0A2N3L0K1"/>
<sequence>MASPNAVFTEMVTTTLRQHGKELSDIVSNNNALLSRLKQKKMMEIIDGGYEIAIPLEYAENSTYQRYSGYDVLNINPSDVFTSAKFDWKNQAVHVTANGTELRNNSGKNQIIKLAKSRVKNAIRTFKNNMSQDVYSDGTATNQINGLQALVSDAGTGTVGGINSTTYAWWQNVVQSAASPLQGGAGITPSSSTIQSLMLPLWLELVRGEDKPDLILMDQNYFTFYEESLTDLKRYTSSDEGKGGFVSLKYKTADVVYDSSDSGMPDNHMYFLTTDYIGVTTHKDANMSTLEEKSSLNQDAVVIPIINQCNMTVSNRARHGVGKA</sequence>
<dbReference type="EMBL" id="NXGX01000015">
    <property type="protein sequence ID" value="PKR56349.1"/>
    <property type="molecule type" value="Genomic_DNA"/>
</dbReference>
<protein>
    <submittedName>
        <fullName evidence="1">Phage major capsid protein</fullName>
    </submittedName>
</protein>
<dbReference type="InterPro" id="IPR049718">
    <property type="entry name" value="AKO59007-like"/>
</dbReference>
<reference evidence="1 2" key="1">
    <citation type="submission" date="2017-09" db="EMBL/GenBank/DDBJ databases">
        <title>Biodiversity and function of Thalassospira species in the particle-attached aromatic-hydrocarbon-degrading consortia from the surface seawater of the China South Sea.</title>
        <authorList>
            <person name="Dong C."/>
            <person name="Lai Q."/>
            <person name="Shao Z."/>
        </authorList>
    </citation>
    <scope>NUCLEOTIDE SEQUENCE [LARGE SCALE GENOMIC DNA]</scope>
    <source>
        <strain evidence="1 2">139Z-12</strain>
    </source>
</reference>
<dbReference type="RefSeq" id="WP_101304954.1">
    <property type="nucleotide sequence ID" value="NZ_NXGX01000015.1"/>
</dbReference>
<organism evidence="1 2">
    <name type="scientific">Thalassospira lohafexi</name>
    <dbReference type="NCBI Taxonomy" id="744227"/>
    <lineage>
        <taxon>Bacteria</taxon>
        <taxon>Pseudomonadati</taxon>
        <taxon>Pseudomonadota</taxon>
        <taxon>Alphaproteobacteria</taxon>
        <taxon>Rhodospirillales</taxon>
        <taxon>Thalassospiraceae</taxon>
        <taxon>Thalassospira</taxon>
    </lineage>
</organism>
<keyword evidence="2" id="KW-1185">Reference proteome</keyword>